<dbReference type="GO" id="GO:0009636">
    <property type="term" value="P:response to toxic substance"/>
    <property type="evidence" value="ECO:0007669"/>
    <property type="project" value="InterPro"/>
</dbReference>
<evidence type="ECO:0000256" key="5">
    <source>
        <dbReference type="ARBA" id="ARBA00023139"/>
    </source>
</evidence>
<feature type="signal peptide" evidence="7">
    <location>
        <begin position="1"/>
        <end position="23"/>
    </location>
</feature>
<dbReference type="PROSITE" id="PS51257">
    <property type="entry name" value="PROKAR_LIPOPROTEIN"/>
    <property type="match status" value="1"/>
</dbReference>
<evidence type="ECO:0000256" key="3">
    <source>
        <dbReference type="ARBA" id="ARBA00022729"/>
    </source>
</evidence>
<dbReference type="AlphaFoldDB" id="A0A8J7SMZ6"/>
<evidence type="ECO:0000313" key="8">
    <source>
        <dbReference type="EMBL" id="MBK1792385.1"/>
    </source>
</evidence>
<keyword evidence="2" id="KW-1003">Cell membrane</keyword>
<evidence type="ECO:0000256" key="4">
    <source>
        <dbReference type="ARBA" id="ARBA00023136"/>
    </source>
</evidence>
<keyword evidence="4" id="KW-0472">Membrane</keyword>
<dbReference type="Pfam" id="PF08085">
    <property type="entry name" value="Entericidin"/>
    <property type="match status" value="1"/>
</dbReference>
<name>A0A8J7SMZ6_9BACT</name>
<keyword evidence="3 7" id="KW-0732">Signal</keyword>
<dbReference type="Proteomes" id="UP000624703">
    <property type="component" value="Unassembled WGS sequence"/>
</dbReference>
<comment type="similarity">
    <text evidence="1">Belongs to the EcnA/EcnB lipoprotein family.</text>
</comment>
<dbReference type="RefSeq" id="WP_200312399.1">
    <property type="nucleotide sequence ID" value="NZ_JAENIM010000045.1"/>
</dbReference>
<evidence type="ECO:0000313" key="9">
    <source>
        <dbReference type="Proteomes" id="UP000624703"/>
    </source>
</evidence>
<gene>
    <name evidence="8" type="ORF">JIN82_14570</name>
</gene>
<dbReference type="InterPro" id="IPR012556">
    <property type="entry name" value="Entericidin"/>
</dbReference>
<keyword evidence="6 8" id="KW-0449">Lipoprotein</keyword>
<organism evidence="8 9">
    <name type="scientific">Persicirhabdus sediminis</name>
    <dbReference type="NCBI Taxonomy" id="454144"/>
    <lineage>
        <taxon>Bacteria</taxon>
        <taxon>Pseudomonadati</taxon>
        <taxon>Verrucomicrobiota</taxon>
        <taxon>Verrucomicrobiia</taxon>
        <taxon>Verrucomicrobiales</taxon>
        <taxon>Verrucomicrobiaceae</taxon>
        <taxon>Persicirhabdus</taxon>
    </lineage>
</organism>
<evidence type="ECO:0000256" key="7">
    <source>
        <dbReference type="SAM" id="SignalP"/>
    </source>
</evidence>
<dbReference type="GO" id="GO:0016020">
    <property type="term" value="C:membrane"/>
    <property type="evidence" value="ECO:0007669"/>
    <property type="project" value="InterPro"/>
</dbReference>
<reference evidence="8" key="1">
    <citation type="submission" date="2021-01" db="EMBL/GenBank/DDBJ databases">
        <title>Modified the classification status of verrucomicrobia.</title>
        <authorList>
            <person name="Feng X."/>
        </authorList>
    </citation>
    <scope>NUCLEOTIDE SEQUENCE</scope>
    <source>
        <strain evidence="8">_KCTC 22039</strain>
    </source>
</reference>
<keyword evidence="9" id="KW-1185">Reference proteome</keyword>
<keyword evidence="5" id="KW-0564">Palmitate</keyword>
<evidence type="ECO:0000256" key="6">
    <source>
        <dbReference type="ARBA" id="ARBA00023288"/>
    </source>
</evidence>
<comment type="caution">
    <text evidence="8">The sequence shown here is derived from an EMBL/GenBank/DDBJ whole genome shotgun (WGS) entry which is preliminary data.</text>
</comment>
<evidence type="ECO:0000256" key="2">
    <source>
        <dbReference type="ARBA" id="ARBA00022475"/>
    </source>
</evidence>
<feature type="chain" id="PRO_5035288039" evidence="7">
    <location>
        <begin position="24"/>
        <end position="55"/>
    </location>
</feature>
<proteinExistence type="inferred from homology"/>
<sequence>MNKRHLILAISALACLATSSCNTFIGMGRDVQRLGQGVENTAYKTAPQKNSEQSE</sequence>
<protein>
    <submittedName>
        <fullName evidence="8">Entericidin A/B family lipoprotein</fullName>
    </submittedName>
</protein>
<accession>A0A8J7SMZ6</accession>
<dbReference type="EMBL" id="JAENIM010000045">
    <property type="protein sequence ID" value="MBK1792385.1"/>
    <property type="molecule type" value="Genomic_DNA"/>
</dbReference>
<evidence type="ECO:0000256" key="1">
    <source>
        <dbReference type="ARBA" id="ARBA00010296"/>
    </source>
</evidence>